<comment type="caution">
    <text evidence="3">The sequence shown here is derived from an EMBL/GenBank/DDBJ whole genome shotgun (WGS) entry which is preliminary data.</text>
</comment>
<organism evidence="3 4">
    <name type="scientific">Liparis tanakae</name>
    <name type="common">Tanaka's snailfish</name>
    <dbReference type="NCBI Taxonomy" id="230148"/>
    <lineage>
        <taxon>Eukaryota</taxon>
        <taxon>Metazoa</taxon>
        <taxon>Chordata</taxon>
        <taxon>Craniata</taxon>
        <taxon>Vertebrata</taxon>
        <taxon>Euteleostomi</taxon>
        <taxon>Actinopterygii</taxon>
        <taxon>Neopterygii</taxon>
        <taxon>Teleostei</taxon>
        <taxon>Neoteleostei</taxon>
        <taxon>Acanthomorphata</taxon>
        <taxon>Eupercaria</taxon>
        <taxon>Perciformes</taxon>
        <taxon>Cottioidei</taxon>
        <taxon>Cottales</taxon>
        <taxon>Liparidae</taxon>
        <taxon>Liparis</taxon>
    </lineage>
</organism>
<dbReference type="AlphaFoldDB" id="A0A4Z2GYL2"/>
<reference evidence="3 4" key="1">
    <citation type="submission" date="2019-03" db="EMBL/GenBank/DDBJ databases">
        <title>First draft genome of Liparis tanakae, snailfish: a comprehensive survey of snailfish specific genes.</title>
        <authorList>
            <person name="Kim W."/>
            <person name="Song I."/>
            <person name="Jeong J.-H."/>
            <person name="Kim D."/>
            <person name="Kim S."/>
            <person name="Ryu S."/>
            <person name="Song J.Y."/>
            <person name="Lee S.K."/>
        </authorList>
    </citation>
    <scope>NUCLEOTIDE SEQUENCE [LARGE SCALE GENOMIC DNA]</scope>
    <source>
        <tissue evidence="3">Muscle</tissue>
    </source>
</reference>
<dbReference type="EMBL" id="SRLO01000375">
    <property type="protein sequence ID" value="TNN58616.1"/>
    <property type="molecule type" value="Genomic_DNA"/>
</dbReference>
<sequence length="115" mass="12215">MELSELPGRSSESHIDSLELRLCRSGAAGHITGETKEEEAAQGRAGAEGGAVEPTGQTAADTRLQRRGWRFGARRGVSSQFVGSAIAVLSTYAVATLAMNFGKSIQERRLRPNGN</sequence>
<name>A0A4Z2GYL2_9TELE</name>
<evidence type="ECO:0000256" key="1">
    <source>
        <dbReference type="SAM" id="MobiDB-lite"/>
    </source>
</evidence>
<evidence type="ECO:0000313" key="4">
    <source>
        <dbReference type="Proteomes" id="UP000314294"/>
    </source>
</evidence>
<keyword evidence="2" id="KW-0812">Transmembrane</keyword>
<proteinExistence type="predicted"/>
<feature type="transmembrane region" description="Helical" evidence="2">
    <location>
        <begin position="81"/>
        <end position="101"/>
    </location>
</feature>
<gene>
    <name evidence="3" type="ORF">EYF80_031236</name>
</gene>
<feature type="region of interest" description="Disordered" evidence="1">
    <location>
        <begin position="29"/>
        <end position="61"/>
    </location>
</feature>
<protein>
    <submittedName>
        <fullName evidence="3">Uncharacterized protein</fullName>
    </submittedName>
</protein>
<keyword evidence="2" id="KW-0472">Membrane</keyword>
<evidence type="ECO:0000256" key="2">
    <source>
        <dbReference type="SAM" id="Phobius"/>
    </source>
</evidence>
<evidence type="ECO:0000313" key="3">
    <source>
        <dbReference type="EMBL" id="TNN58616.1"/>
    </source>
</evidence>
<accession>A0A4Z2GYL2</accession>
<keyword evidence="4" id="KW-1185">Reference proteome</keyword>
<dbReference type="Proteomes" id="UP000314294">
    <property type="component" value="Unassembled WGS sequence"/>
</dbReference>
<feature type="compositionally biased region" description="Low complexity" evidence="1">
    <location>
        <begin position="42"/>
        <end position="53"/>
    </location>
</feature>
<keyword evidence="2" id="KW-1133">Transmembrane helix</keyword>